<comment type="similarity">
    <text evidence="1">Belongs to the LysR transcriptional regulatory family.</text>
</comment>
<dbReference type="AlphaFoldDB" id="A0A0D6MHL8"/>
<dbReference type="InterPro" id="IPR005119">
    <property type="entry name" value="LysR_subst-bd"/>
</dbReference>
<evidence type="ECO:0000259" key="5">
    <source>
        <dbReference type="PROSITE" id="PS50931"/>
    </source>
</evidence>
<dbReference type="STRING" id="1231623.Tasa_002_018"/>
<keyword evidence="7" id="KW-1185">Reference proteome</keyword>
<dbReference type="RefSeq" id="WP_048846029.1">
    <property type="nucleotide sequence ID" value="NZ_BALE01000002.1"/>
</dbReference>
<dbReference type="Gene3D" id="1.10.10.10">
    <property type="entry name" value="Winged helix-like DNA-binding domain superfamily/Winged helix DNA-binding domain"/>
    <property type="match status" value="1"/>
</dbReference>
<dbReference type="InterPro" id="IPR036390">
    <property type="entry name" value="WH_DNA-bd_sf"/>
</dbReference>
<dbReference type="InterPro" id="IPR000847">
    <property type="entry name" value="LysR_HTH_N"/>
</dbReference>
<dbReference type="Pfam" id="PF03466">
    <property type="entry name" value="LysR_substrate"/>
    <property type="match status" value="1"/>
</dbReference>
<comment type="caution">
    <text evidence="6">The sequence shown here is derived from an EMBL/GenBank/DDBJ whole genome shotgun (WGS) entry which is preliminary data.</text>
</comment>
<evidence type="ECO:0000313" key="7">
    <source>
        <dbReference type="Proteomes" id="UP000032679"/>
    </source>
</evidence>
<reference evidence="6 7" key="1">
    <citation type="submission" date="2012-10" db="EMBL/GenBank/DDBJ databases">
        <title>Genome sequencing of Tanticharoenia sakaeratensis NBRC 103193.</title>
        <authorList>
            <person name="Azuma Y."/>
            <person name="Hadano H."/>
            <person name="Hirakawa H."/>
            <person name="Matsushita K."/>
        </authorList>
    </citation>
    <scope>NUCLEOTIDE SEQUENCE [LARGE SCALE GENOMIC DNA]</scope>
    <source>
        <strain evidence="6 7">NBRC 103193</strain>
    </source>
</reference>
<dbReference type="GO" id="GO:0003700">
    <property type="term" value="F:DNA-binding transcription factor activity"/>
    <property type="evidence" value="ECO:0007669"/>
    <property type="project" value="InterPro"/>
</dbReference>
<accession>A0A0D6MHL8</accession>
<dbReference type="PROSITE" id="PS50931">
    <property type="entry name" value="HTH_LYSR"/>
    <property type="match status" value="1"/>
</dbReference>
<feature type="domain" description="HTH lysR-type" evidence="5">
    <location>
        <begin position="1"/>
        <end position="58"/>
    </location>
</feature>
<evidence type="ECO:0000256" key="3">
    <source>
        <dbReference type="ARBA" id="ARBA00023125"/>
    </source>
</evidence>
<dbReference type="SUPFAM" id="SSF46785">
    <property type="entry name" value="Winged helix' DNA-binding domain"/>
    <property type="match status" value="1"/>
</dbReference>
<dbReference type="SUPFAM" id="SSF53850">
    <property type="entry name" value="Periplasmic binding protein-like II"/>
    <property type="match status" value="1"/>
</dbReference>
<evidence type="ECO:0000256" key="2">
    <source>
        <dbReference type="ARBA" id="ARBA00023015"/>
    </source>
</evidence>
<evidence type="ECO:0000256" key="4">
    <source>
        <dbReference type="ARBA" id="ARBA00023163"/>
    </source>
</evidence>
<sequence length="294" mass="31320">MTLEQLRIFVAVAEREHVTRASEALCLTQSATSHAVATLEAEFGVPLFSRVGRRIVLTEAGRLFLDEARAVLARAASAVERLSDFASLGSGTLHVHASHTIASYWLPARLNAFRARHPRIAIRVTIANTAAVCQAVRDGDASIGLIEGESADPVLESQMVATDRMLLVVAPDHPWATHPPHPSDWAACEWVLREPGSGTRAVFETASRAIGADPQALRIALELPSNEAVASAVETGPGATILSASVVAGRLEAGLLHVVPCMLPERRFALVRHRERVPSPSAIAFAALLKDAGP</sequence>
<keyword evidence="4" id="KW-0804">Transcription</keyword>
<dbReference type="Pfam" id="PF00126">
    <property type="entry name" value="HTH_1"/>
    <property type="match status" value="1"/>
</dbReference>
<dbReference type="Proteomes" id="UP000032679">
    <property type="component" value="Unassembled WGS sequence"/>
</dbReference>
<keyword evidence="3" id="KW-0238">DNA-binding</keyword>
<dbReference type="PANTHER" id="PTHR30126:SF39">
    <property type="entry name" value="HTH-TYPE TRANSCRIPTIONAL REGULATOR CYSL"/>
    <property type="match status" value="1"/>
</dbReference>
<keyword evidence="2" id="KW-0805">Transcription regulation</keyword>
<dbReference type="Gene3D" id="3.40.190.290">
    <property type="match status" value="1"/>
</dbReference>
<dbReference type="GO" id="GO:0000976">
    <property type="term" value="F:transcription cis-regulatory region binding"/>
    <property type="evidence" value="ECO:0007669"/>
    <property type="project" value="TreeGrafter"/>
</dbReference>
<proteinExistence type="inferred from homology"/>
<dbReference type="PRINTS" id="PR00039">
    <property type="entry name" value="HTHLYSR"/>
</dbReference>
<dbReference type="InterPro" id="IPR036388">
    <property type="entry name" value="WH-like_DNA-bd_sf"/>
</dbReference>
<dbReference type="EMBL" id="BALE01000002">
    <property type="protein sequence ID" value="GAN52738.1"/>
    <property type="molecule type" value="Genomic_DNA"/>
</dbReference>
<organism evidence="6 7">
    <name type="scientific">Tanticharoenia sakaeratensis NBRC 103193</name>
    <dbReference type="NCBI Taxonomy" id="1231623"/>
    <lineage>
        <taxon>Bacteria</taxon>
        <taxon>Pseudomonadati</taxon>
        <taxon>Pseudomonadota</taxon>
        <taxon>Alphaproteobacteria</taxon>
        <taxon>Acetobacterales</taxon>
        <taxon>Acetobacteraceae</taxon>
        <taxon>Tanticharoenia</taxon>
    </lineage>
</organism>
<gene>
    <name evidence="6" type="ORF">Tasa_002_018</name>
</gene>
<evidence type="ECO:0000256" key="1">
    <source>
        <dbReference type="ARBA" id="ARBA00009437"/>
    </source>
</evidence>
<dbReference type="FunFam" id="1.10.10.10:FF:000001">
    <property type="entry name" value="LysR family transcriptional regulator"/>
    <property type="match status" value="1"/>
</dbReference>
<protein>
    <submittedName>
        <fullName evidence="6">LysR family transcriptional regulator</fullName>
    </submittedName>
</protein>
<dbReference type="OrthoDB" id="9808620at2"/>
<dbReference type="CDD" id="cd08420">
    <property type="entry name" value="PBP2_CysL_like"/>
    <property type="match status" value="1"/>
</dbReference>
<name>A0A0D6MHL8_9PROT</name>
<evidence type="ECO:0000313" key="6">
    <source>
        <dbReference type="EMBL" id="GAN52738.1"/>
    </source>
</evidence>
<dbReference type="PANTHER" id="PTHR30126">
    <property type="entry name" value="HTH-TYPE TRANSCRIPTIONAL REGULATOR"/>
    <property type="match status" value="1"/>
</dbReference>